<comment type="caution">
    <text evidence="9">The sequence shown here is derived from an EMBL/GenBank/DDBJ whole genome shotgun (WGS) entry which is preliminary data.</text>
</comment>
<dbReference type="GO" id="GO:0008201">
    <property type="term" value="F:heparin binding"/>
    <property type="evidence" value="ECO:0007669"/>
    <property type="project" value="UniProtKB-KW"/>
</dbReference>
<dbReference type="GO" id="GO:0120020">
    <property type="term" value="F:cholesterol transfer activity"/>
    <property type="evidence" value="ECO:0007669"/>
    <property type="project" value="TreeGrafter"/>
</dbReference>
<dbReference type="GO" id="GO:0042953">
    <property type="term" value="P:lipoprotein transport"/>
    <property type="evidence" value="ECO:0007669"/>
    <property type="project" value="TreeGrafter"/>
</dbReference>
<dbReference type="Pfam" id="PF06448">
    <property type="entry name" value="DUF1081"/>
    <property type="match status" value="1"/>
</dbReference>
<keyword evidence="5" id="KW-0445">Lipid transport</keyword>
<gene>
    <name evidence="9" type="ORF">Z043_110790</name>
</gene>
<dbReference type="EMBL" id="JARO02003485">
    <property type="protein sequence ID" value="KPP70386.1"/>
    <property type="molecule type" value="Genomic_DNA"/>
</dbReference>
<dbReference type="Proteomes" id="UP000034805">
    <property type="component" value="Unassembled WGS sequence"/>
</dbReference>
<dbReference type="Gene3D" id="2.30.230.10">
    <property type="entry name" value="Lipovitellin, beta-sheet shell regions, chain A"/>
    <property type="match status" value="1"/>
</dbReference>
<organism evidence="9 10">
    <name type="scientific">Scleropages formosus</name>
    <name type="common">Asian bonytongue</name>
    <name type="synonym">Osteoglossum formosum</name>
    <dbReference type="NCBI Taxonomy" id="113540"/>
    <lineage>
        <taxon>Eukaryota</taxon>
        <taxon>Metazoa</taxon>
        <taxon>Chordata</taxon>
        <taxon>Craniata</taxon>
        <taxon>Vertebrata</taxon>
        <taxon>Euteleostomi</taxon>
        <taxon>Actinopterygii</taxon>
        <taxon>Neopterygii</taxon>
        <taxon>Teleostei</taxon>
        <taxon>Osteoglossocephala</taxon>
        <taxon>Osteoglossomorpha</taxon>
        <taxon>Osteoglossiformes</taxon>
        <taxon>Osteoglossidae</taxon>
        <taxon>Scleropages</taxon>
    </lineage>
</organism>
<dbReference type="GO" id="GO:0008203">
    <property type="term" value="P:cholesterol metabolic process"/>
    <property type="evidence" value="ECO:0007669"/>
    <property type="project" value="UniProtKB-KW"/>
</dbReference>
<keyword evidence="3" id="KW-0964">Secreted</keyword>
<evidence type="ECO:0000256" key="1">
    <source>
        <dbReference type="ARBA" id="ARBA00004613"/>
    </source>
</evidence>
<dbReference type="SMART" id="SM00638">
    <property type="entry name" value="LPD_N"/>
    <property type="match status" value="1"/>
</dbReference>
<keyword evidence="2" id="KW-0813">Transport</keyword>
<protein>
    <submittedName>
        <fullName evidence="9">Apolipoprotein B-100-like</fullName>
    </submittedName>
</protein>
<dbReference type="InterPro" id="IPR009454">
    <property type="entry name" value="Lipid_transpt_open_b-sht"/>
</dbReference>
<dbReference type="GO" id="GO:0034359">
    <property type="term" value="C:mature chylomicron"/>
    <property type="evidence" value="ECO:0007669"/>
    <property type="project" value="TreeGrafter"/>
</dbReference>
<sequence length="3767" mass="423106">MVPIHITTEEMRMKRKDRMAMTLAWSEDSGFSISFQRKIFDFCQRLSEGSLFRFKTLMKYEYNYIAESQNSVSGTSTLKSGLRVNCKVEIEVPRICSFLLHTKECSLTELSDTGLHETAPNSLAFKTAMERLQETVHGMCETEVTVNAREDIATEVSVVRDLSNCDQFRPVKDFTSPLALISGMVRPVTKHHYRMNTPLSTLIDSMQVCNYTFDKMKKHMTSGACSEKHIFLPFSQQQEYGILTLVKQNLTLLDSSKSDNTVFNPNEANRKALYMEFAEDKDPSETADSVLRPLKKLSTLSQTQHGSLRAPLFQRVVTEMRRLSNNTLSASVKEMMKVSSSLTWQALAQCGTPECISTILQILRTFDRSAPVVDITVYALGLLLSPNGHHVRDMLSIAQFKQSKAIMYGLSNSVRKLYRSEQKVTPEITAVSEFMASLLGTECNGNKDMTFLTLRVLGNMGEAMEAARSSLKTVLLQCVSQPAAPLPVQQAAIQALRQMTITAEVRHVLLQIVLDSASPLQKRVAAYLILMRDPEAADIAQVINALPTEKDPQAQSFIASYLANILSSNNTAYEDIKQKIIDALQDNKLPSPKHFREFSQNYKMGVVQGNVLFDSSGYMPKEVMLEATLQAYGLPHDMFEIGMQGKGLEPAIEALFGQNGFFPNAVLTTISWVEDRIPQRIREVLKHWMPLNNERMKKPVPQNIMKEIRHNFYETMKGLRDQHSPEVTAYLKIFQNDFGHFKTSELHDIVNSALLLGANLFPKNLVKSLLSNTDNEIFAHYIFMDNKFFLPTSSGFPLRFSLSGTFAPGAMGGFHVASKMETYFQPFLGVDFETQMGVHIPSFVISGIRMHTNFYHESAFNPKLSMSQNQVKLTLPAPKGTTKLFSISNKIYSLTSLKTEALPSVTGDRSDSTNCSPLFLGVKYCTTLRYTDTSSAQAGPYFPLNAGESEFAVEIQPTGDITEYTATFSYDVLKKGKDGQQDIDTVKMTLKAEGAQPSEATATVKYNRNRNALFTDIQVPDYDVEAGIRSGVTDSTITGKGMHTITLDIVSNNVPQLSLLCRGKIEQMRDSLLQVQLNIPAIETEAALTVTMNNTNDLTLELESSLNISEITSLQKVILRYDGTRAEVELKSDLSSEVQKQFEDFQNIIDRLMDQAVAKTGLKSQIFSVKSIEAISIWLRKVTSDLPYVGNLNVPEFALPSLPEKLFLNFDSKLSYQFSKDHYTITIPVPLGGKSSEDINIPKMITIPRLTLPQTGLEFPAAQVHIPTFSLPHHYNFMLPLPGLAEFSAKVNSNFYNWEASFFGGKDTSESYFAKYKVMGDCPVEVLSYSFEGNGLFTKVLGNSMKAVLDSSLSHKLIDASLSITEIGNITDKVILKTTSRMKVSSPLGLDMSLYYVKHSAFNFDEITGDIKLDGVLRAGPLYGNSTYSQSFIIYPFRREARGESTLKMDSSLLQANNKITAVYAKGALSIISATDVQKGVLRHMAELSYKNAKFFINSDVVAKAFDITLRNQADFTASYGVITAKIESQAEGRKKYAYSLFSGSLGASGLEMNYDGFINFTTIHASHKATLTFDENGLSTKSTTNVQHNLLTFENFFNGVIDVSGTTLSLVSKGSFQDLKTENNNTLKLTLTSLAFHSMTENFLSDSNSYKQYIYVNLKPFITAVTVNNNLKLQAMNLVNEVKLNFKPKHIQLTGHVQAACQKEKITHTYEISFAELIAKMKFSTNGEVFGANVSHISDLEVKGLSAKFNSKANLTCKALHFRSTVNSFVKPFVVSVEAVLKYDSELHLFGMRKGELYSNFLLKAGALGVAHSHVCRASTTHELIGETLETYMDHKTDSLLTPQEQKLTWKVTSKLNQNTYSQEIRAYNNPERIGMEMSGTADTNLLGISHKEFSISGLLKYEKNSESHIIDLPVTQILPETFEHIKKNIVSALESLKNYTKANSEKITTRLEGLLDSVGAYVSENHVENKIHMINQNLIALTKENILTLENLEAALEKVTYALKTILTSLENRVKQLVVTFKDLNSEDWYDFTADFFTELGKALQEIDSHFPIRTAIVRVINTVKDFLNWLDMVILKDSSICSEDTEPLCKLKSKFIMEDSKLKQAVKSFDIMKFTQDLRNSFHLTPGGYIQYIENIVAQIPTEEFIAMLDNITLVIINIFETYVIKDKINEMPQLIVFSELGKKMEAFLDRVGELIKEYKIKETIQSIIKILKSIDLPTLSDKVDHLLNDAIDHVRAADFKQMIDQLNEYIDYMVNTLKTFDYNTFVQELNKKIGEVTRYCNKQIQALEVPQKIEASLKFIKWIQESITDHMEQLKKTKAADIVLKIREIINVTAINTNKVLDSLKERIFQMDIEKEVRLQLQIISHYYDYIISYISEKLLGVIDGIHKFTEDHETVNEMKQIVGGFFKALKTADFETLSFTVPLTDLFVPPIRISFENLQDVTIPTQITIPEYTVIGLYTIPATTIEIEEIRHMVINLIDSIIILYYQYQSADPEAFLGDIKINYPSVLSNFTLLEIDLSQFSFAEIVIPKLNVEDLDTTKLQIPEIKLPPIPSNVRIPAFGKLYGEIKFNSPGSTFLTLVEVSNTSVTSVTPQITAYIISNASSTEEVLDYTLEAMVLITMPKMSRFVIKETVKVRHLAFSVEHQGSVTIYGTSVEASGKTSAKAYTEPYTAELVNSAFFALESGMTTSVDTTYSHNLNITELEISSQVTGAQKIVASLESGVFSMTVTNRGNEKLFLGNDSEEDTHKSELNFTSDITTTKITFTAQTVSQDFRMNQTLNADCILFSQITVDGRVETKTPFLKISTMTVSGNVNMGDLRVELTAVHNAELTETTSGTISNTFKFLAHPYEAVLDLKSKDITRFFLPLKLSAKVDFQNDFIINFNSEVQHFTWFTLAQFNKYKYFHSFTLNNNNKDVGIHAKVKANANLDFLTIPLTIPELDMPLIGKTPSIGNISLWAHTGLKNILTTTKQSLDMDFYIEYQKSFDTLGNLTSGLSFKSAVVTLNVSAGFLNQNDTVARFGASSTSVFEALTCKLIGISSLTTKRGIKLATALSLQHKNIEVTHESTINSQEKYVEASVTTVARCNFPIINLQLNQKLTGSSITTPSIESNMNLEYSLNLSLIDASGDVNHTLKLDALASDFSLETANKGKIDGTIMTLANFSGTLNQNISIYLSADALRSTLKTVVNSSINLEEAKIWNMDTNQNLALETSHDRLYAVLTYNNDNEASFCSTHGKHLAQVTLDVFPKTSVTVNVDIEMSQPNSAGEASLTENIVLDINDMKQRLIWKGREQLTSLVHTYDLLLSSDETDMKMEVSNSLEGYASFLKEIQLPVYQKDLWEVLKFDQVTREENTQTIQSSCNVTYSKKNEFEPESLSTTVKLSSPIYSTTWTAKLENKDPKLLASLKSSCTSTMNFLEFNLDATETANFHDNTWDLNGNGTFTHTDMKINWEHIHSQPLSVSHHTLNVEISSSIFTDSNSNYTSLEDGVNASISIPPPGFFGFLLESRTPSEMYWKLYNRYPSAPENDVDILTIKMFMNNSEMMDLQTSWNIEAPNEMITELKGRVPVITNSLYNFVNKYHKSHFGVDIESIAQKLKNAIANSFKEAYILTAENMTDPSETQQLCILLQKLFVLYRKTTLAELDAMIKFLRETQIQVPAFTEKLTIPELCQKIKRFAATVLDQISRKTDDYLDFYFQAIINQYSDIEITMPAINQVATGKEFLQFWRQVMTIIQYLVVEKLKNLECFDEVLEDLRDFIEALIE</sequence>
<dbReference type="InterPro" id="IPR015819">
    <property type="entry name" value="Lipid_transp_b-sht_shell"/>
</dbReference>
<reference evidence="9 10" key="1">
    <citation type="submission" date="2015-08" db="EMBL/GenBank/DDBJ databases">
        <title>The genome of the Asian arowana (Scleropages formosus).</title>
        <authorList>
            <person name="Tan M.H."/>
            <person name="Gan H.M."/>
            <person name="Croft L.J."/>
            <person name="Austin C.M."/>
        </authorList>
    </citation>
    <scope>NUCLEOTIDE SEQUENCE [LARGE SCALE GENOMIC DNA]</scope>
    <source>
        <strain evidence="9">Aro1</strain>
    </source>
</reference>
<evidence type="ECO:0000256" key="2">
    <source>
        <dbReference type="ARBA" id="ARBA00022448"/>
    </source>
</evidence>
<dbReference type="GO" id="GO:0006642">
    <property type="term" value="P:triglyceride mobilization"/>
    <property type="evidence" value="ECO:0007669"/>
    <property type="project" value="TreeGrafter"/>
</dbReference>
<dbReference type="GO" id="GO:0005811">
    <property type="term" value="C:lipid droplet"/>
    <property type="evidence" value="ECO:0007669"/>
    <property type="project" value="UniProtKB-SubCell"/>
</dbReference>
<feature type="non-terminal residue" evidence="9">
    <location>
        <position position="3767"/>
    </location>
</feature>
<comment type="caution">
    <text evidence="7">Lacks conserved residue(s) required for the propagation of feature annotation.</text>
</comment>
<name>A0A0P7X7N4_SCLFO</name>
<dbReference type="InterPro" id="IPR011030">
    <property type="entry name" value="Lipovitellin_superhlx_dom"/>
</dbReference>
<dbReference type="GO" id="GO:0005737">
    <property type="term" value="C:cytoplasm"/>
    <property type="evidence" value="ECO:0007669"/>
    <property type="project" value="UniProtKB-SubCell"/>
</dbReference>
<dbReference type="Gene3D" id="1.25.10.20">
    <property type="entry name" value="Vitellinogen, superhelical"/>
    <property type="match status" value="1"/>
</dbReference>
<evidence type="ECO:0000256" key="3">
    <source>
        <dbReference type="ARBA" id="ARBA00022525"/>
    </source>
</evidence>
<evidence type="ECO:0000256" key="5">
    <source>
        <dbReference type="ARBA" id="ARBA00023055"/>
    </source>
</evidence>
<dbReference type="GO" id="GO:0042632">
    <property type="term" value="P:cholesterol homeostasis"/>
    <property type="evidence" value="ECO:0007669"/>
    <property type="project" value="TreeGrafter"/>
</dbReference>
<dbReference type="PANTHER" id="PTHR13769">
    <property type="entry name" value="APOLIPOPROTEIN B"/>
    <property type="match status" value="1"/>
</dbReference>
<dbReference type="GO" id="GO:0034362">
    <property type="term" value="C:low-density lipoprotein particle"/>
    <property type="evidence" value="ECO:0007669"/>
    <property type="project" value="UniProtKB-KW"/>
</dbReference>
<dbReference type="InterPro" id="IPR001747">
    <property type="entry name" value="Vitellogenin_N"/>
</dbReference>
<evidence type="ECO:0000313" key="9">
    <source>
        <dbReference type="EMBL" id="KPP70386.1"/>
    </source>
</evidence>
<dbReference type="SUPFAM" id="SSF56968">
    <property type="entry name" value="Lipovitellin-phosvitin complex, beta-sheet shell regions"/>
    <property type="match status" value="2"/>
</dbReference>
<dbReference type="GO" id="GO:0050750">
    <property type="term" value="F:low-density lipoprotein particle receptor binding"/>
    <property type="evidence" value="ECO:0007669"/>
    <property type="project" value="TreeGrafter"/>
</dbReference>
<dbReference type="InterPro" id="IPR015255">
    <property type="entry name" value="Vitellinogen_open_b-sht"/>
</dbReference>
<dbReference type="Pfam" id="PF09172">
    <property type="entry name" value="Vit_open_b-sht"/>
    <property type="match status" value="1"/>
</dbReference>
<evidence type="ECO:0000256" key="6">
    <source>
        <dbReference type="ARBA" id="ARBA00023180"/>
    </source>
</evidence>
<dbReference type="Gene3D" id="2.20.80.10">
    <property type="entry name" value="Lipovitellin-phosvitin complex, chain A, domain 4"/>
    <property type="match status" value="1"/>
</dbReference>
<feature type="domain" description="Vitellogenin" evidence="8">
    <location>
        <begin position="1"/>
        <end position="638"/>
    </location>
</feature>
<proteinExistence type="predicted"/>
<keyword evidence="4" id="KW-0732">Signal</keyword>
<dbReference type="GO" id="GO:0034361">
    <property type="term" value="C:very-low-density lipoprotein particle"/>
    <property type="evidence" value="ECO:0007669"/>
    <property type="project" value="UniProtKB-KW"/>
</dbReference>
<keyword evidence="6" id="KW-0325">Glycoprotein</keyword>
<dbReference type="InterPro" id="IPR015816">
    <property type="entry name" value="Vitellinogen_b-sht_N"/>
</dbReference>
<dbReference type="SMART" id="SM01169">
    <property type="entry name" value="DUF1943"/>
    <property type="match status" value="1"/>
</dbReference>
<dbReference type="Pfam" id="PF01347">
    <property type="entry name" value="Vitellogenin_N"/>
    <property type="match status" value="1"/>
</dbReference>
<accession>A0A0P7X7N4</accession>
<dbReference type="SUPFAM" id="SSF48431">
    <property type="entry name" value="Lipovitellin-phosvitin complex, superhelical domain"/>
    <property type="match status" value="1"/>
</dbReference>
<dbReference type="InterPro" id="IPR052418">
    <property type="entry name" value="Apolipoprotein_B"/>
</dbReference>
<evidence type="ECO:0000256" key="4">
    <source>
        <dbReference type="ARBA" id="ARBA00022729"/>
    </source>
</evidence>
<comment type="subcellular location">
    <subcellularLocation>
        <location evidence="1">Secreted</location>
    </subcellularLocation>
</comment>
<evidence type="ECO:0000313" key="10">
    <source>
        <dbReference type="Proteomes" id="UP000034805"/>
    </source>
</evidence>
<dbReference type="PROSITE" id="PS51211">
    <property type="entry name" value="VITELLOGENIN"/>
    <property type="match status" value="1"/>
</dbReference>
<dbReference type="PANTHER" id="PTHR13769:SF5">
    <property type="entry name" value="APOLIPOPROTEIN B-100-RELATED"/>
    <property type="match status" value="1"/>
</dbReference>
<evidence type="ECO:0000256" key="7">
    <source>
        <dbReference type="PROSITE-ProRule" id="PRU00557"/>
    </source>
</evidence>
<dbReference type="GO" id="GO:0030301">
    <property type="term" value="P:cholesterol transport"/>
    <property type="evidence" value="ECO:0007669"/>
    <property type="project" value="TreeGrafter"/>
</dbReference>
<evidence type="ECO:0000259" key="8">
    <source>
        <dbReference type="PROSITE" id="PS51211"/>
    </source>
</evidence>
<keyword evidence="9" id="KW-0449">Lipoprotein</keyword>